<keyword evidence="10" id="KW-0067">ATP-binding</keyword>
<keyword evidence="11 14" id="KW-1133">Transmembrane helix</keyword>
<dbReference type="EC" id="2.7.13.3" evidence="3"/>
<evidence type="ECO:0000256" key="8">
    <source>
        <dbReference type="ARBA" id="ARBA00022741"/>
    </source>
</evidence>
<dbReference type="GO" id="GO:0004673">
    <property type="term" value="F:protein histidine kinase activity"/>
    <property type="evidence" value="ECO:0007669"/>
    <property type="project" value="UniProtKB-EC"/>
</dbReference>
<name>A0ABS4J0T2_9BACL</name>
<dbReference type="InterPro" id="IPR003594">
    <property type="entry name" value="HATPase_dom"/>
</dbReference>
<evidence type="ECO:0000313" key="17">
    <source>
        <dbReference type="EMBL" id="MBP1993447.1"/>
    </source>
</evidence>
<evidence type="ECO:0000256" key="6">
    <source>
        <dbReference type="ARBA" id="ARBA00022679"/>
    </source>
</evidence>
<feature type="domain" description="Histidine kinase" evidence="15">
    <location>
        <begin position="371"/>
        <end position="594"/>
    </location>
</feature>
<dbReference type="Pfam" id="PF00672">
    <property type="entry name" value="HAMP"/>
    <property type="match status" value="1"/>
</dbReference>
<feature type="transmembrane region" description="Helical" evidence="14">
    <location>
        <begin position="299"/>
        <end position="321"/>
    </location>
</feature>
<dbReference type="PROSITE" id="PS50885">
    <property type="entry name" value="HAMP"/>
    <property type="match status" value="1"/>
</dbReference>
<evidence type="ECO:0000256" key="3">
    <source>
        <dbReference type="ARBA" id="ARBA00012438"/>
    </source>
</evidence>
<dbReference type="Gene3D" id="3.30.450.20">
    <property type="entry name" value="PAS domain"/>
    <property type="match status" value="2"/>
</dbReference>
<accession>A0ABS4J0T2</accession>
<dbReference type="EMBL" id="JAGGLB010000019">
    <property type="protein sequence ID" value="MBP1993447.1"/>
    <property type="molecule type" value="Genomic_DNA"/>
</dbReference>
<keyword evidence="13 14" id="KW-0472">Membrane</keyword>
<evidence type="ECO:0000256" key="2">
    <source>
        <dbReference type="ARBA" id="ARBA00004651"/>
    </source>
</evidence>
<dbReference type="InterPro" id="IPR005467">
    <property type="entry name" value="His_kinase_dom"/>
</dbReference>
<proteinExistence type="predicted"/>
<feature type="domain" description="HAMP" evidence="16">
    <location>
        <begin position="321"/>
        <end position="373"/>
    </location>
</feature>
<dbReference type="SMART" id="SM00304">
    <property type="entry name" value="HAMP"/>
    <property type="match status" value="1"/>
</dbReference>
<dbReference type="Proteomes" id="UP001519287">
    <property type="component" value="Unassembled WGS sequence"/>
</dbReference>
<sequence length="598" mass="68169">MIRNSIRNKLIIFLLIATLIPIVTSMVVTYLFTKEKVTEETIKNNSSLIVQGKNNLITYLNGVVQTSLAIYSNERLYTMLDTKDIDYLSDKEISTALRVMSHSVKEIHQIYLYAEASNRSYRMINGVPNPSLGNHVKHESFPPGKDVFFETTHLSSDYGIPLTTNLSLSSATVISMHRQIINFPEKRTLGELSIDFKLDMIHSISENLYAKGEEELFILDHEGKVVYGPDPKQWGLPLEADWGRLAVANEAERGNFEWKKNGFSGINLFEKMKTEDLEWTIVKRIPYGQLYKNARQLTLINLMVLTIFLIIAIISTVYISFRFTAPIKKLIQYITKIGIGKLDVDIDLKRTDELGILAKRFHDMMQNLNHMILREYRLELANKSNQLRALQAQINPHFMNNALQSIGTLALQHDAPKIYALISSLAKMMRYSMNTSETLVTFQKEMEHVKAYLELQLQRFEDQLEYEFHIEKNTTLIVVPKMIIQPLVENYFKHGFEPGLGTGKLVISSHMLDIKGDPFLQISVEDNGKGITAERLLEITSAFHSSGEDDGDDGIGLSNVFSRLSLYYRNTAKLDIMHAAPQGVKILLTIPLIEEVEE</sequence>
<dbReference type="InterPro" id="IPR036890">
    <property type="entry name" value="HATPase_C_sf"/>
</dbReference>
<dbReference type="InterPro" id="IPR010559">
    <property type="entry name" value="Sig_transdc_His_kin_internal"/>
</dbReference>
<evidence type="ECO:0000259" key="16">
    <source>
        <dbReference type="PROSITE" id="PS50885"/>
    </source>
</evidence>
<keyword evidence="6 17" id="KW-0808">Transferase</keyword>
<dbReference type="CDD" id="cd06225">
    <property type="entry name" value="HAMP"/>
    <property type="match status" value="1"/>
</dbReference>
<evidence type="ECO:0000256" key="1">
    <source>
        <dbReference type="ARBA" id="ARBA00000085"/>
    </source>
</evidence>
<evidence type="ECO:0000256" key="12">
    <source>
        <dbReference type="ARBA" id="ARBA00023012"/>
    </source>
</evidence>
<dbReference type="SUPFAM" id="SSF55874">
    <property type="entry name" value="ATPase domain of HSP90 chaperone/DNA topoisomerase II/histidine kinase"/>
    <property type="match status" value="1"/>
</dbReference>
<gene>
    <name evidence="17" type="ORF">J2Z66_005069</name>
</gene>
<dbReference type="Gene3D" id="6.10.340.10">
    <property type="match status" value="1"/>
</dbReference>
<keyword evidence="8" id="KW-0547">Nucleotide-binding</keyword>
<keyword evidence="12" id="KW-0902">Two-component regulatory system</keyword>
<evidence type="ECO:0000256" key="9">
    <source>
        <dbReference type="ARBA" id="ARBA00022777"/>
    </source>
</evidence>
<evidence type="ECO:0000256" key="5">
    <source>
        <dbReference type="ARBA" id="ARBA00022553"/>
    </source>
</evidence>
<dbReference type="InterPro" id="IPR003660">
    <property type="entry name" value="HAMP_dom"/>
</dbReference>
<dbReference type="PANTHER" id="PTHR34220:SF11">
    <property type="entry name" value="SENSOR PROTEIN KINASE HPTS"/>
    <property type="match status" value="1"/>
</dbReference>
<dbReference type="RefSeq" id="WP_209975305.1">
    <property type="nucleotide sequence ID" value="NZ_JAGGLB010000019.1"/>
</dbReference>
<dbReference type="SUPFAM" id="SSF158472">
    <property type="entry name" value="HAMP domain-like"/>
    <property type="match status" value="1"/>
</dbReference>
<evidence type="ECO:0000256" key="7">
    <source>
        <dbReference type="ARBA" id="ARBA00022692"/>
    </source>
</evidence>
<evidence type="ECO:0000256" key="10">
    <source>
        <dbReference type="ARBA" id="ARBA00022840"/>
    </source>
</evidence>
<comment type="subcellular location">
    <subcellularLocation>
        <location evidence="2">Cell membrane</location>
        <topology evidence="2">Multi-pass membrane protein</topology>
    </subcellularLocation>
</comment>
<keyword evidence="18" id="KW-1185">Reference proteome</keyword>
<dbReference type="PANTHER" id="PTHR34220">
    <property type="entry name" value="SENSOR HISTIDINE KINASE YPDA"/>
    <property type="match status" value="1"/>
</dbReference>
<dbReference type="PROSITE" id="PS50109">
    <property type="entry name" value="HIS_KIN"/>
    <property type="match status" value="1"/>
</dbReference>
<comment type="catalytic activity">
    <reaction evidence="1">
        <text>ATP + protein L-histidine = ADP + protein N-phospho-L-histidine.</text>
        <dbReference type="EC" id="2.7.13.3"/>
    </reaction>
</comment>
<evidence type="ECO:0000256" key="11">
    <source>
        <dbReference type="ARBA" id="ARBA00022989"/>
    </source>
</evidence>
<reference evidence="17 18" key="1">
    <citation type="submission" date="2021-03" db="EMBL/GenBank/DDBJ databases">
        <title>Genomic Encyclopedia of Type Strains, Phase IV (KMG-IV): sequencing the most valuable type-strain genomes for metagenomic binning, comparative biology and taxonomic classification.</title>
        <authorList>
            <person name="Goeker M."/>
        </authorList>
    </citation>
    <scope>NUCLEOTIDE SEQUENCE [LARGE SCALE GENOMIC DNA]</scope>
    <source>
        <strain evidence="17 18">DSM 26048</strain>
    </source>
</reference>
<evidence type="ECO:0000256" key="4">
    <source>
        <dbReference type="ARBA" id="ARBA00022475"/>
    </source>
</evidence>
<keyword evidence="9 17" id="KW-0418">Kinase</keyword>
<evidence type="ECO:0000256" key="13">
    <source>
        <dbReference type="ARBA" id="ARBA00023136"/>
    </source>
</evidence>
<evidence type="ECO:0000259" key="15">
    <source>
        <dbReference type="PROSITE" id="PS50109"/>
    </source>
</evidence>
<dbReference type="Gene3D" id="3.30.565.10">
    <property type="entry name" value="Histidine kinase-like ATPase, C-terminal domain"/>
    <property type="match status" value="1"/>
</dbReference>
<evidence type="ECO:0000313" key="18">
    <source>
        <dbReference type="Proteomes" id="UP001519287"/>
    </source>
</evidence>
<keyword evidence="5" id="KW-0597">Phosphoprotein</keyword>
<keyword evidence="7 14" id="KW-0812">Transmembrane</keyword>
<feature type="transmembrane region" description="Helical" evidence="14">
    <location>
        <begin position="12"/>
        <end position="32"/>
    </location>
</feature>
<dbReference type="InterPro" id="IPR050640">
    <property type="entry name" value="Bact_2-comp_sensor_kinase"/>
</dbReference>
<dbReference type="Pfam" id="PF02518">
    <property type="entry name" value="HATPase_c"/>
    <property type="match status" value="1"/>
</dbReference>
<comment type="caution">
    <text evidence="17">The sequence shown here is derived from an EMBL/GenBank/DDBJ whole genome shotgun (WGS) entry which is preliminary data.</text>
</comment>
<evidence type="ECO:0000256" key="14">
    <source>
        <dbReference type="SAM" id="Phobius"/>
    </source>
</evidence>
<protein>
    <recommendedName>
        <fullName evidence="3">histidine kinase</fullName>
        <ecNumber evidence="3">2.7.13.3</ecNumber>
    </recommendedName>
</protein>
<dbReference type="Pfam" id="PF06580">
    <property type="entry name" value="His_kinase"/>
    <property type="match status" value="1"/>
</dbReference>
<keyword evidence="4" id="KW-1003">Cell membrane</keyword>
<organism evidence="17 18">
    <name type="scientific">Paenibacillus eucommiae</name>
    <dbReference type="NCBI Taxonomy" id="1355755"/>
    <lineage>
        <taxon>Bacteria</taxon>
        <taxon>Bacillati</taxon>
        <taxon>Bacillota</taxon>
        <taxon>Bacilli</taxon>
        <taxon>Bacillales</taxon>
        <taxon>Paenibacillaceae</taxon>
        <taxon>Paenibacillus</taxon>
    </lineage>
</organism>